<accession>A0A6J4HQP1</accession>
<comment type="cofactor">
    <cofactor evidence="4">
        <name>Fe(2+)</name>
        <dbReference type="ChEBI" id="CHEBI:29033"/>
    </cofactor>
</comment>
<organism evidence="7">
    <name type="scientific">uncultured Blastococcus sp</name>
    <dbReference type="NCBI Taxonomy" id="217144"/>
    <lineage>
        <taxon>Bacteria</taxon>
        <taxon>Bacillati</taxon>
        <taxon>Actinomycetota</taxon>
        <taxon>Actinomycetes</taxon>
        <taxon>Geodermatophilales</taxon>
        <taxon>Geodermatophilaceae</taxon>
        <taxon>Blastococcus</taxon>
        <taxon>environmental samples</taxon>
    </lineage>
</organism>
<feature type="binding site" evidence="4">
    <location>
        <position position="410"/>
    </location>
    <ligand>
        <name>gamma-L-glutamyl-L-cysteine</name>
        <dbReference type="ChEBI" id="CHEBI:58173"/>
    </ligand>
</feature>
<dbReference type="Pfam" id="PF03781">
    <property type="entry name" value="FGE-sulfatase"/>
    <property type="match status" value="1"/>
</dbReference>
<name>A0A6J4HQP1_9ACTN</name>
<feature type="binding site" evidence="4">
    <location>
        <position position="414"/>
    </location>
    <ligand>
        <name>gamma-L-glutamyl-L-cysteine</name>
        <dbReference type="ChEBI" id="CHEBI:58173"/>
    </ligand>
</feature>
<dbReference type="InterPro" id="IPR017806">
    <property type="entry name" value="EgtB"/>
</dbReference>
<dbReference type="HAMAP" id="MF_02035">
    <property type="entry name" value="EgtB"/>
    <property type="match status" value="1"/>
</dbReference>
<keyword evidence="4" id="KW-0479">Metal-binding</keyword>
<dbReference type="InterPro" id="IPR024775">
    <property type="entry name" value="DinB-like"/>
</dbReference>
<dbReference type="Gene3D" id="3.90.1580.10">
    <property type="entry name" value="paralog of FGE (formylglycine-generating enzyme)"/>
    <property type="match status" value="1"/>
</dbReference>
<dbReference type="EC" id="1.14.99.50" evidence="4"/>
<feature type="domain" description="DinB-like" evidence="6">
    <location>
        <begin position="12"/>
        <end position="140"/>
    </location>
</feature>
<feature type="binding site" evidence="4">
    <location>
        <position position="136"/>
    </location>
    <ligand>
        <name>Fe cation</name>
        <dbReference type="ChEBI" id="CHEBI:24875"/>
    </ligand>
</feature>
<comment type="pathway">
    <text evidence="3 4">Amino-acid biosynthesis; ergothioneine biosynthesis.</text>
</comment>
<dbReference type="GO" id="GO:0044875">
    <property type="term" value="F:gamma-glutamyl hercynylcysteine sulfoxide synthase activity"/>
    <property type="evidence" value="ECO:0007669"/>
    <property type="project" value="UniProtKB-EC"/>
</dbReference>
<gene>
    <name evidence="4" type="primary">egtB</name>
    <name evidence="7" type="ORF">AVDCRST_MAG57-1025</name>
</gene>
<dbReference type="InterPro" id="IPR032890">
    <property type="entry name" value="EgtB_Actinobacteria"/>
</dbReference>
<proteinExistence type="inferred from homology"/>
<dbReference type="UniPathway" id="UPA01014"/>
<reference evidence="7" key="1">
    <citation type="submission" date="2020-02" db="EMBL/GenBank/DDBJ databases">
        <authorList>
            <person name="Meier V. D."/>
        </authorList>
    </citation>
    <scope>NUCLEOTIDE SEQUENCE</scope>
    <source>
        <strain evidence="7">AVDCRST_MAG57</strain>
    </source>
</reference>
<evidence type="ECO:0000256" key="3">
    <source>
        <dbReference type="ARBA" id="ARBA00037882"/>
    </source>
</evidence>
<evidence type="ECO:0000256" key="4">
    <source>
        <dbReference type="HAMAP-Rule" id="MF_02035"/>
    </source>
</evidence>
<dbReference type="EMBL" id="CADCTI010000087">
    <property type="protein sequence ID" value="CAA9228424.1"/>
    <property type="molecule type" value="Genomic_DNA"/>
</dbReference>
<keyword evidence="4" id="KW-0503">Monooxygenase</keyword>
<dbReference type="NCBIfam" id="TIGR03440">
    <property type="entry name" value="egtB_TIGR03440"/>
    <property type="match status" value="1"/>
</dbReference>
<evidence type="ECO:0000256" key="1">
    <source>
        <dbReference type="ARBA" id="ARBA00023002"/>
    </source>
</evidence>
<comment type="function">
    <text evidence="4">Catalyzes the oxidative sulfurization of hercynine (N-alpha,N-alpha,N-alpha-trimethyl-L-histidine) into hercynyl-gamma-L-glutamyl-L-cysteine sulfoxide, a step in the biosynthesis pathway of ergothioneine.</text>
</comment>
<dbReference type="InterPro" id="IPR005532">
    <property type="entry name" value="SUMF_dom"/>
</dbReference>
<protein>
    <recommendedName>
        <fullName evidence="4">Hercynine oxygenase</fullName>
        <ecNumber evidence="4">1.14.99.50</ecNumber>
    </recommendedName>
    <alternativeName>
        <fullName evidence="4">Gamma-glutamyl hercynylcysteine S-oxide synthase</fullName>
    </alternativeName>
</protein>
<comment type="similarity">
    <text evidence="4">Belongs to the EgtB family.</text>
</comment>
<dbReference type="InterPro" id="IPR034660">
    <property type="entry name" value="DinB/YfiT-like"/>
</dbReference>
<dbReference type="SUPFAM" id="SSF109854">
    <property type="entry name" value="DinB/YfiT-like putative metalloenzymes"/>
    <property type="match status" value="1"/>
</dbReference>
<comment type="catalytic activity">
    <reaction evidence="4">
        <text>gamma-L-glutamyl-L-cysteine + hercynine + O2 = gamma-L-glutamyl-hercynylcysteine S-oxide + H2O</text>
        <dbReference type="Rhea" id="RHEA:42672"/>
        <dbReference type="ChEBI" id="CHEBI:15377"/>
        <dbReference type="ChEBI" id="CHEBI:15379"/>
        <dbReference type="ChEBI" id="CHEBI:15781"/>
        <dbReference type="ChEBI" id="CHEBI:58173"/>
        <dbReference type="ChEBI" id="CHEBI:82703"/>
        <dbReference type="EC" id="1.14.99.50"/>
    </reaction>
</comment>
<dbReference type="AlphaFoldDB" id="A0A6J4HQP1"/>
<keyword evidence="1 4" id="KW-0560">Oxidoreductase</keyword>
<feature type="binding site" evidence="4">
    <location>
        <position position="132"/>
    </location>
    <ligand>
        <name>Fe cation</name>
        <dbReference type="ChEBI" id="CHEBI:24875"/>
    </ligand>
</feature>
<dbReference type="SUPFAM" id="SSF56436">
    <property type="entry name" value="C-type lectin-like"/>
    <property type="match status" value="1"/>
</dbReference>
<dbReference type="PANTHER" id="PTHR23150:SF36">
    <property type="entry name" value="HERCYNINE OXYGENASE"/>
    <property type="match status" value="1"/>
</dbReference>
<evidence type="ECO:0000313" key="7">
    <source>
        <dbReference type="EMBL" id="CAA9228424.1"/>
    </source>
</evidence>
<feature type="binding site" evidence="4">
    <location>
        <begin position="83"/>
        <end position="86"/>
    </location>
    <ligand>
        <name>gamma-L-glutamyl-L-cysteine</name>
        <dbReference type="ChEBI" id="CHEBI:58173"/>
    </ligand>
</feature>
<evidence type="ECO:0000259" key="5">
    <source>
        <dbReference type="Pfam" id="PF03781"/>
    </source>
</evidence>
<evidence type="ECO:0000259" key="6">
    <source>
        <dbReference type="Pfam" id="PF12867"/>
    </source>
</evidence>
<dbReference type="GO" id="GO:0005506">
    <property type="term" value="F:iron ion binding"/>
    <property type="evidence" value="ECO:0007669"/>
    <property type="project" value="UniProtKB-UniRule"/>
</dbReference>
<feature type="domain" description="Sulfatase-modifying factor enzyme-like" evidence="5">
    <location>
        <begin position="169"/>
        <end position="425"/>
    </location>
</feature>
<evidence type="ECO:0000256" key="2">
    <source>
        <dbReference type="ARBA" id="ARBA00023004"/>
    </source>
</evidence>
<dbReference type="PANTHER" id="PTHR23150">
    <property type="entry name" value="SULFATASE MODIFYING FACTOR 1, 2"/>
    <property type="match status" value="1"/>
</dbReference>
<dbReference type="InterPro" id="IPR051043">
    <property type="entry name" value="Sulfatase_Mod_Factor_Kinase"/>
</dbReference>
<dbReference type="Pfam" id="PF12867">
    <property type="entry name" value="DinB_2"/>
    <property type="match status" value="1"/>
</dbReference>
<dbReference type="InterPro" id="IPR042095">
    <property type="entry name" value="SUMF_sf"/>
</dbReference>
<dbReference type="InterPro" id="IPR016187">
    <property type="entry name" value="CTDL_fold"/>
</dbReference>
<keyword evidence="2 4" id="KW-0408">Iron</keyword>
<feature type="binding site" evidence="4">
    <location>
        <position position="47"/>
    </location>
    <ligand>
        <name>Fe cation</name>
        <dbReference type="ChEBI" id="CHEBI:24875"/>
    </ligand>
</feature>
<sequence length="427" mass="47172">MTDHRERLATDLTDARDRTLLLTDHDEPELLRQHTPLLSPLVWDLAHIGQQEDLWLLRGGDAGRPGLLPPAVEALYDAFTQPRANRGGLPLLPPVEARTYGREVRGRVLDRLERLGVTDDGDPFDFAMVVSHEQQHDETMLQALNLRTGAPLLGRGTPLPPGRPGLAGTSVLVPAGEFVLGVDAAGEPFSLDNERPAHVVDLPAFRIGTVPVTNREYAEFVADGGYDAPRWWSTRGWQHRLEAGLERPAFWGAAGTRTRFGTVEQLPPDEPVQHVTFFEAEAYAAWAGARLPTEPEWEKAATWDPAAGRRRRFPWGSAEPTAAVANLGGAALRPAPVGAYPAGASAYGVEQLMGDVWEWTSSPFRPWPGFTPMLYADYSAPFFDGDYRVLRGGAWSVAPSILRPSFRNWDHPYRRQVFSGVRLAWDA</sequence>